<evidence type="ECO:0000256" key="1">
    <source>
        <dbReference type="SAM" id="Coils"/>
    </source>
</evidence>
<keyword evidence="3" id="KW-1185">Reference proteome</keyword>
<organism evidence="2 3">
    <name type="scientific">Protopolystoma xenopodis</name>
    <dbReference type="NCBI Taxonomy" id="117903"/>
    <lineage>
        <taxon>Eukaryota</taxon>
        <taxon>Metazoa</taxon>
        <taxon>Spiralia</taxon>
        <taxon>Lophotrochozoa</taxon>
        <taxon>Platyhelminthes</taxon>
        <taxon>Monogenea</taxon>
        <taxon>Polyopisthocotylea</taxon>
        <taxon>Polystomatidea</taxon>
        <taxon>Polystomatidae</taxon>
        <taxon>Protopolystoma</taxon>
    </lineage>
</organism>
<accession>A0A3S5BW68</accession>
<feature type="coiled-coil region" evidence="1">
    <location>
        <begin position="31"/>
        <end position="58"/>
    </location>
</feature>
<evidence type="ECO:0000313" key="2">
    <source>
        <dbReference type="EMBL" id="VEL21249.1"/>
    </source>
</evidence>
<name>A0A3S5BW68_9PLAT</name>
<dbReference type="OrthoDB" id="18853at2759"/>
<reference evidence="2" key="1">
    <citation type="submission" date="2018-11" db="EMBL/GenBank/DDBJ databases">
        <authorList>
            <consortium name="Pathogen Informatics"/>
        </authorList>
    </citation>
    <scope>NUCLEOTIDE SEQUENCE</scope>
</reference>
<dbReference type="EMBL" id="CAAALY010050366">
    <property type="protein sequence ID" value="VEL21249.1"/>
    <property type="molecule type" value="Genomic_DNA"/>
</dbReference>
<keyword evidence="1" id="KW-0175">Coiled coil</keyword>
<protein>
    <submittedName>
        <fullName evidence="2">Uncharacterized protein</fullName>
    </submittedName>
</protein>
<comment type="caution">
    <text evidence="2">The sequence shown here is derived from an EMBL/GenBank/DDBJ whole genome shotgun (WGS) entry which is preliminary data.</text>
</comment>
<gene>
    <name evidence="2" type="ORF">PXEA_LOCUS14689</name>
</gene>
<proteinExistence type="predicted"/>
<dbReference type="Proteomes" id="UP000784294">
    <property type="component" value="Unassembled WGS sequence"/>
</dbReference>
<dbReference type="AlphaFoldDB" id="A0A3S5BW68"/>
<evidence type="ECO:0000313" key="3">
    <source>
        <dbReference type="Proteomes" id="UP000784294"/>
    </source>
</evidence>
<sequence length="353" mass="38805">MAAGVVGLISASVEAAAAAGQTAVRTQVRAVEAQLGALQNAESDLAALRSAADHMKTHANAQRQAEIDATITRLEREIMQSRADLTTRLQRLRAAEARWEVFYTGLGEFDNSLQNYEAKLAEITSQTPSAHGNLRPEEPGAAESVAQAALIEVSKWSRAVLETMEAVDGARCRLDHLELLFDGLVAASTDHASADGPADGAEGQRTFSSREVTKAKSTLTGLRQRQKALAVAFASQREANRGLHTRLEGYLKLAGKLEPYLRELEQLADAMARDPPPTDLTVLEKMKSRHVTRQTERKVIWKKHFEHFTSFSLRLSLWPNLLVSPEAVGHKHSLTILYFVFEWAVETTSKSDI</sequence>